<dbReference type="OrthoDB" id="10577642at2759"/>
<protein>
    <submittedName>
        <fullName evidence="2">Uncharacterized protein</fullName>
    </submittedName>
</protein>
<reference evidence="2 3" key="1">
    <citation type="submission" date="2016-05" db="EMBL/GenBank/DDBJ databases">
        <title>Genome sequencing reveals origins of a unique bacterial endosymbiosis in the earliest lineages of terrestrial Fungi.</title>
        <authorList>
            <consortium name="DOE Joint Genome Institute"/>
            <person name="Uehling J."/>
            <person name="Gryganskyi A."/>
            <person name="Hameed K."/>
            <person name="Tschaplinski T."/>
            <person name="Misztal P."/>
            <person name="Wu S."/>
            <person name="Desiro A."/>
            <person name="Vande Pol N."/>
            <person name="Du Z.-Y."/>
            <person name="Zienkiewicz A."/>
            <person name="Zienkiewicz K."/>
            <person name="Morin E."/>
            <person name="Tisserant E."/>
            <person name="Splivallo R."/>
            <person name="Hainaut M."/>
            <person name="Henrissat B."/>
            <person name="Ohm R."/>
            <person name="Kuo A."/>
            <person name="Yan J."/>
            <person name="Lipzen A."/>
            <person name="Nolan M."/>
            <person name="Labutti K."/>
            <person name="Barry K."/>
            <person name="Goldstein A."/>
            <person name="Labbe J."/>
            <person name="Schadt C."/>
            <person name="Tuskan G."/>
            <person name="Grigoriev I."/>
            <person name="Martin F."/>
            <person name="Vilgalys R."/>
            <person name="Bonito G."/>
        </authorList>
    </citation>
    <scope>NUCLEOTIDE SEQUENCE [LARGE SCALE GENOMIC DNA]</scope>
    <source>
        <strain evidence="2 3">AG-77</strain>
    </source>
</reference>
<organism evidence="2 3">
    <name type="scientific">Linnemannia elongata AG-77</name>
    <dbReference type="NCBI Taxonomy" id="1314771"/>
    <lineage>
        <taxon>Eukaryota</taxon>
        <taxon>Fungi</taxon>
        <taxon>Fungi incertae sedis</taxon>
        <taxon>Mucoromycota</taxon>
        <taxon>Mortierellomycotina</taxon>
        <taxon>Mortierellomycetes</taxon>
        <taxon>Mortierellales</taxon>
        <taxon>Mortierellaceae</taxon>
        <taxon>Linnemannia</taxon>
    </lineage>
</organism>
<keyword evidence="3" id="KW-1185">Reference proteome</keyword>
<evidence type="ECO:0000256" key="1">
    <source>
        <dbReference type="SAM" id="MobiDB-lite"/>
    </source>
</evidence>
<accession>A0A197JCK9</accession>
<feature type="compositionally biased region" description="Low complexity" evidence="1">
    <location>
        <begin position="564"/>
        <end position="580"/>
    </location>
</feature>
<evidence type="ECO:0000313" key="2">
    <source>
        <dbReference type="EMBL" id="OAQ22857.1"/>
    </source>
</evidence>
<proteinExistence type="predicted"/>
<feature type="region of interest" description="Disordered" evidence="1">
    <location>
        <begin position="564"/>
        <end position="602"/>
    </location>
</feature>
<dbReference type="Gene3D" id="3.80.10.10">
    <property type="entry name" value="Ribonuclease Inhibitor"/>
    <property type="match status" value="1"/>
</dbReference>
<dbReference type="EMBL" id="KV442139">
    <property type="protein sequence ID" value="OAQ22857.1"/>
    <property type="molecule type" value="Genomic_DNA"/>
</dbReference>
<dbReference type="Proteomes" id="UP000078512">
    <property type="component" value="Unassembled WGS sequence"/>
</dbReference>
<dbReference type="InterPro" id="IPR032675">
    <property type="entry name" value="LRR_dom_sf"/>
</dbReference>
<sequence>MNSLHPFAIQELCDHLALFLTFQDCQALIQVSRLCYENFLPALWHCSNPGQVRRKGSNFHHGFPEFLTSGLEKHGHQVRNISIESWNGRWGISDLFRIHCRFLESIEVLEKGYCFDRAFLLRQLFFDGEKDKDKDAVDHREMDLSSLKRLSLAGLSSKEDDEVIRYLLGLESSFPQPSLLEEPSSSLTISVNNVMPLNGPRQSPRIPNLRKLSLTFGNPTSAREMTSLGLPELLNAFPTCRYWALQGVNLTKEAQYVSTYSSTGSHRSDQPQQQQHQQVQHMPSITLEDMDVMYARSLETLDLEFSRINIDCLTWILDRSPRMKDLTLSIVDYGDVPAFEFAQGSPQDMVGAPKSITVMIFETLTRSSQDLRTLQLLGSLEFQNDAKEAYTKFMATHPSLEELMICGTVPDRYLFEALIRPNDNGTAGDHKGLLRAAFLNCTIYESEPIHRWLRSPSSARLVVLDFRGTSLKIKEFFGKVGAGAGQDNGGWWTCTGSLEVLKLTLEPFGPMSTATEENDEACAILDRARRFLESFVKLKALCIRGDGLPLSLIMESVPPVVDTPSPWSGSSSLLPLSSSPEQDQQDRGDCPSSPSPSSLPLPFQHLTGLQFESVYPRMTGPEAQQLLTRFPKLSRLIMDESLDRDGLEVLMDDRRRRERDPSASRLILTI</sequence>
<dbReference type="AlphaFoldDB" id="A0A197JCK9"/>
<evidence type="ECO:0000313" key="3">
    <source>
        <dbReference type="Proteomes" id="UP000078512"/>
    </source>
</evidence>
<dbReference type="SUPFAM" id="SSF52047">
    <property type="entry name" value="RNI-like"/>
    <property type="match status" value="1"/>
</dbReference>
<gene>
    <name evidence="2" type="ORF">K457DRAFT_143165</name>
</gene>
<feature type="non-terminal residue" evidence="2">
    <location>
        <position position="670"/>
    </location>
</feature>
<name>A0A197JCK9_9FUNG</name>